<organism evidence="1 2">
    <name type="scientific">Clostridium bovifaecis</name>
    <dbReference type="NCBI Taxonomy" id="2184719"/>
    <lineage>
        <taxon>Bacteria</taxon>
        <taxon>Bacillati</taxon>
        <taxon>Bacillota</taxon>
        <taxon>Clostridia</taxon>
        <taxon>Eubacteriales</taxon>
        <taxon>Clostridiaceae</taxon>
        <taxon>Clostridium</taxon>
    </lineage>
</organism>
<name>A0A6I6F0Y7_9CLOT</name>
<evidence type="ECO:0000313" key="1">
    <source>
        <dbReference type="EMBL" id="QGU94934.1"/>
    </source>
</evidence>
<reference evidence="1 2" key="1">
    <citation type="submission" date="2019-12" db="EMBL/GenBank/DDBJ databases">
        <title>Genome sequenceing of Clostridium bovifaecis.</title>
        <authorList>
            <person name="Yao Y."/>
        </authorList>
    </citation>
    <scope>NUCLEOTIDE SEQUENCE [LARGE SCALE GENOMIC DNA]</scope>
    <source>
        <strain evidence="1 2">BXX</strain>
    </source>
</reference>
<dbReference type="EMBL" id="CP046522">
    <property type="protein sequence ID" value="QGU94934.1"/>
    <property type="molecule type" value="Genomic_DNA"/>
</dbReference>
<dbReference type="AlphaFoldDB" id="A0A6I6F0Y7"/>
<keyword evidence="2" id="KW-1185">Reference proteome</keyword>
<accession>A0A6I6F0Y7</accession>
<gene>
    <name evidence="1" type="ORF">GOM49_07335</name>
</gene>
<protein>
    <submittedName>
        <fullName evidence="1">Uncharacterized protein</fullName>
    </submittedName>
</protein>
<dbReference type="Proteomes" id="UP000422764">
    <property type="component" value="Chromosome"/>
</dbReference>
<proteinExistence type="predicted"/>
<evidence type="ECO:0000313" key="2">
    <source>
        <dbReference type="Proteomes" id="UP000422764"/>
    </source>
</evidence>
<sequence>MEGVIIAKRQIIVEIINPEALEQASINFTNTIFDIWWEKQRKVIALGKEWHVSDERTNSCK</sequence>